<feature type="chain" id="PRO_5037064737" evidence="1">
    <location>
        <begin position="24"/>
        <end position="233"/>
    </location>
</feature>
<dbReference type="AlphaFoldDB" id="A0A917BLU5"/>
<name>A0A917BLU5_9MICO</name>
<protein>
    <submittedName>
        <fullName evidence="2">Uncharacterized protein</fullName>
    </submittedName>
</protein>
<reference evidence="2" key="2">
    <citation type="submission" date="2020-09" db="EMBL/GenBank/DDBJ databases">
        <authorList>
            <person name="Sun Q."/>
            <person name="Zhou Y."/>
        </authorList>
    </citation>
    <scope>NUCLEOTIDE SEQUENCE</scope>
    <source>
        <strain evidence="2">CGMCC 1.12160</strain>
    </source>
</reference>
<keyword evidence="3" id="KW-1185">Reference proteome</keyword>
<sequence>MHPLSRTSAALASLALVTMTASAAVASPPRMYHSVSVESASFDSVRVDGCLQTEIFAAATTGHWAGRHGPSVRQQGPTSVFVRVTDLCASPAGITAAAGPRGAVVLQVEATSMDVGLRTDQHLRSAVASGALEGTDQDGAPVQVGMDVHWTAAGPLEHSTLAHHTRLPEGQVTAADNAWRRAATATATVTLDGRVLTGTDEDSAVERVKSHCIEVPTGRFPPEDFYPCFGFPG</sequence>
<comment type="caution">
    <text evidence="2">The sequence shown here is derived from an EMBL/GenBank/DDBJ whole genome shotgun (WGS) entry which is preliminary data.</text>
</comment>
<organism evidence="2 3">
    <name type="scientific">Ornithinimicrobium tianjinense</name>
    <dbReference type="NCBI Taxonomy" id="1195761"/>
    <lineage>
        <taxon>Bacteria</taxon>
        <taxon>Bacillati</taxon>
        <taxon>Actinomycetota</taxon>
        <taxon>Actinomycetes</taxon>
        <taxon>Micrococcales</taxon>
        <taxon>Ornithinimicrobiaceae</taxon>
        <taxon>Ornithinimicrobium</taxon>
    </lineage>
</organism>
<keyword evidence="1" id="KW-0732">Signal</keyword>
<evidence type="ECO:0000313" key="3">
    <source>
        <dbReference type="Proteomes" id="UP000605670"/>
    </source>
</evidence>
<evidence type="ECO:0000256" key="1">
    <source>
        <dbReference type="SAM" id="SignalP"/>
    </source>
</evidence>
<proteinExistence type="predicted"/>
<gene>
    <name evidence="2" type="ORF">GCM10011366_15540</name>
</gene>
<evidence type="ECO:0000313" key="2">
    <source>
        <dbReference type="EMBL" id="GGF48587.1"/>
    </source>
</evidence>
<dbReference type="Proteomes" id="UP000605670">
    <property type="component" value="Unassembled WGS sequence"/>
</dbReference>
<dbReference type="EMBL" id="BMEM01000001">
    <property type="protein sequence ID" value="GGF48587.1"/>
    <property type="molecule type" value="Genomic_DNA"/>
</dbReference>
<reference evidence="2" key="1">
    <citation type="journal article" date="2014" name="Int. J. Syst. Evol. Microbiol.">
        <title>Complete genome sequence of Corynebacterium casei LMG S-19264T (=DSM 44701T), isolated from a smear-ripened cheese.</title>
        <authorList>
            <consortium name="US DOE Joint Genome Institute (JGI-PGF)"/>
            <person name="Walter F."/>
            <person name="Albersmeier A."/>
            <person name="Kalinowski J."/>
            <person name="Ruckert C."/>
        </authorList>
    </citation>
    <scope>NUCLEOTIDE SEQUENCE</scope>
    <source>
        <strain evidence="2">CGMCC 1.12160</strain>
    </source>
</reference>
<feature type="signal peptide" evidence="1">
    <location>
        <begin position="1"/>
        <end position="23"/>
    </location>
</feature>
<accession>A0A917BLU5</accession>
<dbReference type="RefSeq" id="WP_188429289.1">
    <property type="nucleotide sequence ID" value="NZ_BAABKH010000005.1"/>
</dbReference>